<dbReference type="GO" id="GO:0016020">
    <property type="term" value="C:membrane"/>
    <property type="evidence" value="ECO:0007669"/>
    <property type="project" value="TreeGrafter"/>
</dbReference>
<dbReference type="PANTHER" id="PTHR43798:SF31">
    <property type="entry name" value="AB HYDROLASE SUPERFAMILY PROTEIN YCLE"/>
    <property type="match status" value="1"/>
</dbReference>
<organism evidence="3 4">
    <name type="scientific">Marinimicrococcus flavescens</name>
    <dbReference type="NCBI Taxonomy" id="3031815"/>
    <lineage>
        <taxon>Bacteria</taxon>
        <taxon>Pseudomonadati</taxon>
        <taxon>Pseudomonadota</taxon>
        <taxon>Alphaproteobacteria</taxon>
        <taxon>Geminicoccales</taxon>
        <taxon>Geminicoccaceae</taxon>
        <taxon>Marinimicrococcus</taxon>
    </lineage>
</organism>
<dbReference type="InterPro" id="IPR050266">
    <property type="entry name" value="AB_hydrolase_sf"/>
</dbReference>
<evidence type="ECO:0000313" key="3">
    <source>
        <dbReference type="EMBL" id="MDF1585725.1"/>
    </source>
</evidence>
<sequence>MRAGRIGLGGEFGDLALGFTEWGDPEARRAVLCVHGLTRNARDFDMIAGALARGGARVVCVDVAGRGLSDWLDDPRRYEPHTYARQIRCFMERMALDQVDWIGTSMGGIIGMLVASGEGSPVRRLLLNDIGPLVPAAAAAPIRTYLGLDLAFASLGDLEQHLRLIHAGFGPLHEAQWRHLALHSARREEGSWRLHYDPAIRVPFAETTGEDTDMWERWDRIAAPVMVLRGASSLLLPAEVAEEMTRRGPGARLVTFEGVGHAPALMAEDQISTVREFLES</sequence>
<name>A0AAP3V0T1_9PROT</name>
<dbReference type="EMBL" id="JARGEQ010000040">
    <property type="protein sequence ID" value="MDF1585725.1"/>
    <property type="molecule type" value="Genomic_DNA"/>
</dbReference>
<proteinExistence type="predicted"/>
<dbReference type="PRINTS" id="PR00111">
    <property type="entry name" value="ABHYDROLASE"/>
</dbReference>
<keyword evidence="4" id="KW-1185">Reference proteome</keyword>
<comment type="caution">
    <text evidence="3">The sequence shown here is derived from an EMBL/GenBank/DDBJ whole genome shotgun (WGS) entry which is preliminary data.</text>
</comment>
<evidence type="ECO:0000256" key="1">
    <source>
        <dbReference type="ARBA" id="ARBA00022801"/>
    </source>
</evidence>
<keyword evidence="1 3" id="KW-0378">Hydrolase</keyword>
<accession>A0AAP3V0T1</accession>
<evidence type="ECO:0000313" key="4">
    <source>
        <dbReference type="Proteomes" id="UP001301140"/>
    </source>
</evidence>
<dbReference type="AlphaFoldDB" id="A0AAP3V0T1"/>
<dbReference type="RefSeq" id="WP_327788140.1">
    <property type="nucleotide sequence ID" value="NZ_JARGEQ010000040.1"/>
</dbReference>
<dbReference type="GO" id="GO:0016787">
    <property type="term" value="F:hydrolase activity"/>
    <property type="evidence" value="ECO:0007669"/>
    <property type="project" value="UniProtKB-KW"/>
</dbReference>
<evidence type="ECO:0000259" key="2">
    <source>
        <dbReference type="Pfam" id="PF12697"/>
    </source>
</evidence>
<dbReference type="SUPFAM" id="SSF53474">
    <property type="entry name" value="alpha/beta-Hydrolases"/>
    <property type="match status" value="1"/>
</dbReference>
<reference evidence="3 4" key="1">
    <citation type="submission" date="2023-03" db="EMBL/GenBank/DDBJ databases">
        <title>YIM 152171 draft genome.</title>
        <authorList>
            <person name="Yang Z."/>
        </authorList>
    </citation>
    <scope>NUCLEOTIDE SEQUENCE [LARGE SCALE GENOMIC DNA]</scope>
    <source>
        <strain evidence="3 4">YIM 152171</strain>
    </source>
</reference>
<protein>
    <submittedName>
        <fullName evidence="3">Alpha/beta hydrolase</fullName>
    </submittedName>
</protein>
<dbReference type="Gene3D" id="3.40.50.1820">
    <property type="entry name" value="alpha/beta hydrolase"/>
    <property type="match status" value="1"/>
</dbReference>
<dbReference type="PANTHER" id="PTHR43798">
    <property type="entry name" value="MONOACYLGLYCEROL LIPASE"/>
    <property type="match status" value="1"/>
</dbReference>
<gene>
    <name evidence="3" type="ORF">PZ740_04910</name>
</gene>
<dbReference type="Pfam" id="PF12697">
    <property type="entry name" value="Abhydrolase_6"/>
    <property type="match status" value="1"/>
</dbReference>
<dbReference type="Proteomes" id="UP001301140">
    <property type="component" value="Unassembled WGS sequence"/>
</dbReference>
<dbReference type="InterPro" id="IPR029058">
    <property type="entry name" value="AB_hydrolase_fold"/>
</dbReference>
<dbReference type="InterPro" id="IPR000073">
    <property type="entry name" value="AB_hydrolase_1"/>
</dbReference>
<feature type="domain" description="AB hydrolase-1" evidence="2">
    <location>
        <begin position="31"/>
        <end position="269"/>
    </location>
</feature>